<feature type="transmembrane region" description="Helical" evidence="1">
    <location>
        <begin position="226"/>
        <end position="247"/>
    </location>
</feature>
<evidence type="ECO:0000256" key="1">
    <source>
        <dbReference type="SAM" id="Phobius"/>
    </source>
</evidence>
<name>A0A9D1L8A7_9FIRM</name>
<sequence>MSNFFIYEALIIEQQLDITGFELYSPGHLIWLAAIVIVSIIASISYRRSSGRERDRTRRFFALAILIAEICKELILAMAGAPLIKYLPLHLCSYAIICMLAEAFCRRREWHDLAGQMMAYAFFPGAVAALLFCNWTIYPFFTFMNIFSFVFHGWIVIYFVMLYRAGEVRPDYKGLWKTALVIGIIAIPVYIFNHIFETNYLFLNEAQEGSPLVAVWNIFGTRFGQAGYLAGVVLLVVVIFHILYLIYMVMDKIKTRKDH</sequence>
<reference evidence="2" key="2">
    <citation type="journal article" date="2021" name="PeerJ">
        <title>Extensive microbial diversity within the chicken gut microbiome revealed by metagenomics and culture.</title>
        <authorList>
            <person name="Gilroy R."/>
            <person name="Ravi A."/>
            <person name="Getino M."/>
            <person name="Pursley I."/>
            <person name="Horton D.L."/>
            <person name="Alikhan N.F."/>
            <person name="Baker D."/>
            <person name="Gharbi K."/>
            <person name="Hall N."/>
            <person name="Watson M."/>
            <person name="Adriaenssens E.M."/>
            <person name="Foster-Nyarko E."/>
            <person name="Jarju S."/>
            <person name="Secka A."/>
            <person name="Antonio M."/>
            <person name="Oren A."/>
            <person name="Chaudhuri R.R."/>
            <person name="La Ragione R."/>
            <person name="Hildebrand F."/>
            <person name="Pallen M.J."/>
        </authorList>
    </citation>
    <scope>NUCLEOTIDE SEQUENCE</scope>
    <source>
        <strain evidence="2">11300</strain>
    </source>
</reference>
<proteinExistence type="predicted"/>
<dbReference type="Pfam" id="PF14808">
    <property type="entry name" value="TMEM164"/>
    <property type="match status" value="1"/>
</dbReference>
<keyword evidence="1" id="KW-0472">Membrane</keyword>
<dbReference type="Proteomes" id="UP000824091">
    <property type="component" value="Unassembled WGS sequence"/>
</dbReference>
<dbReference type="EMBL" id="DVMO01000009">
    <property type="protein sequence ID" value="HIU26903.1"/>
    <property type="molecule type" value="Genomic_DNA"/>
</dbReference>
<evidence type="ECO:0000313" key="3">
    <source>
        <dbReference type="Proteomes" id="UP000824091"/>
    </source>
</evidence>
<dbReference type="AlphaFoldDB" id="A0A9D1L8A7"/>
<feature type="transmembrane region" description="Helical" evidence="1">
    <location>
        <begin position="60"/>
        <end position="81"/>
    </location>
</feature>
<feature type="transmembrane region" description="Helical" evidence="1">
    <location>
        <begin position="175"/>
        <end position="196"/>
    </location>
</feature>
<protein>
    <submittedName>
        <fullName evidence="2">YwaF family protein</fullName>
    </submittedName>
</protein>
<feature type="transmembrane region" description="Helical" evidence="1">
    <location>
        <begin position="87"/>
        <end position="105"/>
    </location>
</feature>
<organism evidence="2 3">
    <name type="scientific">Candidatus Fimisoma avicola</name>
    <dbReference type="NCBI Taxonomy" id="2840826"/>
    <lineage>
        <taxon>Bacteria</taxon>
        <taxon>Bacillati</taxon>
        <taxon>Bacillota</taxon>
        <taxon>Clostridia</taxon>
        <taxon>Eubacteriales</taxon>
        <taxon>Candidatus Fimisoma</taxon>
    </lineage>
</organism>
<reference evidence="2" key="1">
    <citation type="submission" date="2020-10" db="EMBL/GenBank/DDBJ databases">
        <authorList>
            <person name="Gilroy R."/>
        </authorList>
    </citation>
    <scope>NUCLEOTIDE SEQUENCE</scope>
    <source>
        <strain evidence="2">11300</strain>
    </source>
</reference>
<feature type="transmembrane region" description="Helical" evidence="1">
    <location>
        <begin position="29"/>
        <end position="48"/>
    </location>
</feature>
<evidence type="ECO:0000313" key="2">
    <source>
        <dbReference type="EMBL" id="HIU26903.1"/>
    </source>
</evidence>
<gene>
    <name evidence="2" type="ORF">IAD16_00800</name>
</gene>
<accession>A0A9D1L8A7</accession>
<feature type="transmembrane region" description="Helical" evidence="1">
    <location>
        <begin position="143"/>
        <end position="163"/>
    </location>
</feature>
<keyword evidence="1" id="KW-0812">Transmembrane</keyword>
<feature type="transmembrane region" description="Helical" evidence="1">
    <location>
        <begin position="117"/>
        <end position="137"/>
    </location>
</feature>
<comment type="caution">
    <text evidence="2">The sequence shown here is derived from an EMBL/GenBank/DDBJ whole genome shotgun (WGS) entry which is preliminary data.</text>
</comment>
<keyword evidence="1" id="KW-1133">Transmembrane helix</keyword>